<dbReference type="GO" id="GO:0046872">
    <property type="term" value="F:metal ion binding"/>
    <property type="evidence" value="ECO:0007669"/>
    <property type="project" value="UniProtKB-KW"/>
</dbReference>
<dbReference type="EMBL" id="HBFK01027200">
    <property type="protein sequence ID" value="CAD8750024.1"/>
    <property type="molecule type" value="Transcribed_RNA"/>
</dbReference>
<keyword evidence="1" id="KW-0460">Magnesium</keyword>
<reference evidence="2" key="1">
    <citation type="submission" date="2021-01" db="EMBL/GenBank/DDBJ databases">
        <authorList>
            <person name="Corre E."/>
            <person name="Pelletier E."/>
            <person name="Niang G."/>
            <person name="Scheremetjew M."/>
            <person name="Finn R."/>
            <person name="Kale V."/>
            <person name="Holt S."/>
            <person name="Cochrane G."/>
            <person name="Meng A."/>
            <person name="Brown T."/>
            <person name="Cohen L."/>
        </authorList>
    </citation>
    <scope>NUCLEOTIDE SEQUENCE</scope>
    <source>
        <strain evidence="2">CCMP441</strain>
    </source>
</reference>
<evidence type="ECO:0000256" key="1">
    <source>
        <dbReference type="PIRSR" id="PIRSR605502-1"/>
    </source>
</evidence>
<dbReference type="SUPFAM" id="SSF101478">
    <property type="entry name" value="ADP-ribosylglycohydrolase"/>
    <property type="match status" value="1"/>
</dbReference>
<accession>A0A6T8MTR4</accession>
<dbReference type="AlphaFoldDB" id="A0A6T8MTR4"/>
<dbReference type="Pfam" id="PF03747">
    <property type="entry name" value="ADP_ribosyl_GH"/>
    <property type="match status" value="1"/>
</dbReference>
<protein>
    <recommendedName>
        <fullName evidence="3">ADP-ribosylglycohydrolase</fullName>
    </recommendedName>
</protein>
<comment type="cofactor">
    <cofactor evidence="1">
        <name>Mg(2+)</name>
        <dbReference type="ChEBI" id="CHEBI:18420"/>
    </cofactor>
    <text evidence="1">Binds 2 magnesium ions per subunit.</text>
</comment>
<evidence type="ECO:0008006" key="3">
    <source>
        <dbReference type="Google" id="ProtNLM"/>
    </source>
</evidence>
<feature type="binding site" evidence="1">
    <location>
        <position position="247"/>
    </location>
    <ligand>
        <name>Mg(2+)</name>
        <dbReference type="ChEBI" id="CHEBI:18420"/>
        <label>1</label>
    </ligand>
</feature>
<organism evidence="2">
    <name type="scientific">Hemiselmis andersenii</name>
    <name type="common">Cryptophyte alga</name>
    <dbReference type="NCBI Taxonomy" id="464988"/>
    <lineage>
        <taxon>Eukaryota</taxon>
        <taxon>Cryptophyceae</taxon>
        <taxon>Cryptomonadales</taxon>
        <taxon>Hemiselmidaceae</taxon>
        <taxon>Hemiselmis</taxon>
    </lineage>
</organism>
<sequence length="298" mass="33526">MPGVHPHRALSTGANTLTGHCARLLVRSLVEKQSYDRDYFLDLYIDFMLHTPDKDTYIDALHVEFFERYSRGNKPYYSAGMGKAATEAVSLGLVMVTPLLVYLSVQEELRDALIAKGEGRYSFYNLQYSARHASPLVVENSMQDVVYQFVELFFRTETMQMYAMQWTTLMKKLLLGFPAKAELWDAARKVDVELDALIPLPDDEVVGGCYSPCNLMEHAYPCILYIAAKYVDDPEGAIVVSANLGGDSTNRTALVAALMGAIHGYTEIPLRWREKVQDVKRLDADCQALVLLGMYLKP</sequence>
<proteinExistence type="predicted"/>
<keyword evidence="1" id="KW-0479">Metal-binding</keyword>
<dbReference type="Gene3D" id="1.10.4080.10">
    <property type="entry name" value="ADP-ribosylation/Crystallin J1"/>
    <property type="match status" value="1"/>
</dbReference>
<gene>
    <name evidence="2" type="ORF">HAND1043_LOCUS16528</name>
</gene>
<name>A0A6T8MTR4_HEMAN</name>
<dbReference type="InterPro" id="IPR036705">
    <property type="entry name" value="Ribosyl_crysJ1_sf"/>
</dbReference>
<dbReference type="InterPro" id="IPR005502">
    <property type="entry name" value="Ribosyl_crysJ1"/>
</dbReference>
<evidence type="ECO:0000313" key="2">
    <source>
        <dbReference type="EMBL" id="CAD8750024.1"/>
    </source>
</evidence>